<keyword evidence="2" id="KW-1185">Reference proteome</keyword>
<evidence type="ECO:0000313" key="1">
    <source>
        <dbReference type="EMBL" id="SFH38574.1"/>
    </source>
</evidence>
<reference evidence="1 2" key="1">
    <citation type="submission" date="2016-10" db="EMBL/GenBank/DDBJ databases">
        <authorList>
            <person name="de Groot N.N."/>
        </authorList>
    </citation>
    <scope>NUCLEOTIDE SEQUENCE [LARGE SCALE GENOMIC DNA]</scope>
    <source>
        <strain evidence="1 2">DSM 18684</strain>
    </source>
</reference>
<proteinExistence type="predicted"/>
<dbReference type="STRING" id="414048.SAMN04489864_110120"/>
<dbReference type="OrthoDB" id="794310at2"/>
<evidence type="ECO:0008006" key="3">
    <source>
        <dbReference type="Google" id="ProtNLM"/>
    </source>
</evidence>
<gene>
    <name evidence="1" type="ORF">SAMN04489864_110120</name>
</gene>
<sequence length="151" mass="17038">MSFLNELINSVVEEDLREQLHERLAIVVHKIKFMDKVPVACLTIENEVHSPLDHLIELAGGELVADPMLAKVIIYFEYQTGIATLMSKVPSVLSPDWPAVSYNHVYLMDDSKVLAKEPKDLVASLEDIAEMLHPGFFVFGNEGDRWVNFVT</sequence>
<name>A0A1I2ZLG8_9SPHI</name>
<dbReference type="EMBL" id="FOPP01000010">
    <property type="protein sequence ID" value="SFH38574.1"/>
    <property type="molecule type" value="Genomic_DNA"/>
</dbReference>
<evidence type="ECO:0000313" key="2">
    <source>
        <dbReference type="Proteomes" id="UP000199666"/>
    </source>
</evidence>
<organism evidence="1 2">
    <name type="scientific">Pedobacter insulae</name>
    <dbReference type="NCBI Taxonomy" id="414048"/>
    <lineage>
        <taxon>Bacteria</taxon>
        <taxon>Pseudomonadati</taxon>
        <taxon>Bacteroidota</taxon>
        <taxon>Sphingobacteriia</taxon>
        <taxon>Sphingobacteriales</taxon>
        <taxon>Sphingobacteriaceae</taxon>
        <taxon>Pedobacter</taxon>
    </lineage>
</organism>
<accession>A0A1I2ZLG8</accession>
<dbReference type="AlphaFoldDB" id="A0A1I2ZLG8"/>
<protein>
    <recommendedName>
        <fullName evidence="3">Iron complex transport system substrate-binding protein</fullName>
    </recommendedName>
</protein>
<dbReference type="RefSeq" id="WP_090996615.1">
    <property type="nucleotide sequence ID" value="NZ_FOPP01000010.1"/>
</dbReference>
<dbReference type="Proteomes" id="UP000199666">
    <property type="component" value="Unassembled WGS sequence"/>
</dbReference>